<accession>A0A6J5L772</accession>
<organism evidence="1">
    <name type="scientific">uncultured Caudovirales phage</name>
    <dbReference type="NCBI Taxonomy" id="2100421"/>
    <lineage>
        <taxon>Viruses</taxon>
        <taxon>Duplodnaviria</taxon>
        <taxon>Heunggongvirae</taxon>
        <taxon>Uroviricota</taxon>
        <taxon>Caudoviricetes</taxon>
        <taxon>Peduoviridae</taxon>
        <taxon>Maltschvirus</taxon>
        <taxon>Maltschvirus maltsch</taxon>
    </lineage>
</organism>
<protein>
    <submittedName>
        <fullName evidence="1">Uncharacterized protein</fullName>
    </submittedName>
</protein>
<dbReference type="EMBL" id="LR796235">
    <property type="protein sequence ID" value="CAB4130224.1"/>
    <property type="molecule type" value="Genomic_DNA"/>
</dbReference>
<evidence type="ECO:0000313" key="1">
    <source>
        <dbReference type="EMBL" id="CAB4130224.1"/>
    </source>
</evidence>
<sequence>MFVIVKFIKNKKGVEMPVILLNIHDEILEFNTYEEAEITKELFEKNSDSGHKYIVKQL</sequence>
<proteinExistence type="predicted"/>
<name>A0A6J5L772_9CAUD</name>
<reference evidence="1" key="1">
    <citation type="submission" date="2020-04" db="EMBL/GenBank/DDBJ databases">
        <authorList>
            <person name="Chiriac C."/>
            <person name="Salcher M."/>
            <person name="Ghai R."/>
            <person name="Kavagutti S V."/>
        </authorList>
    </citation>
    <scope>NUCLEOTIDE SEQUENCE</scope>
</reference>
<gene>
    <name evidence="1" type="ORF">UFOVP117_317</name>
</gene>